<dbReference type="Proteomes" id="UP000215914">
    <property type="component" value="Chromosome 6"/>
</dbReference>
<gene>
    <name evidence="2" type="ORF">HannXRQ_Chr06g0180861</name>
    <name evidence="1" type="ORF">HanXRQr2_Chr06g0266751</name>
</gene>
<protein>
    <submittedName>
        <fullName evidence="2">Uncharacterized protein</fullName>
    </submittedName>
</protein>
<accession>A0A251UJS3</accession>
<dbReference type="EMBL" id="CM007895">
    <property type="protein sequence ID" value="OTG23293.1"/>
    <property type="molecule type" value="Genomic_DNA"/>
</dbReference>
<dbReference type="AlphaFoldDB" id="A0A251UJS3"/>
<organism evidence="2 3">
    <name type="scientific">Helianthus annuus</name>
    <name type="common">Common sunflower</name>
    <dbReference type="NCBI Taxonomy" id="4232"/>
    <lineage>
        <taxon>Eukaryota</taxon>
        <taxon>Viridiplantae</taxon>
        <taxon>Streptophyta</taxon>
        <taxon>Embryophyta</taxon>
        <taxon>Tracheophyta</taxon>
        <taxon>Spermatophyta</taxon>
        <taxon>Magnoliopsida</taxon>
        <taxon>eudicotyledons</taxon>
        <taxon>Gunneridae</taxon>
        <taxon>Pentapetalae</taxon>
        <taxon>asterids</taxon>
        <taxon>campanulids</taxon>
        <taxon>Asterales</taxon>
        <taxon>Asteraceae</taxon>
        <taxon>Asteroideae</taxon>
        <taxon>Heliantheae alliance</taxon>
        <taxon>Heliantheae</taxon>
        <taxon>Helianthus</taxon>
    </lineage>
</organism>
<dbReference type="Gramene" id="mRNA:HanXRQr2_Chr06g0266751">
    <property type="protein sequence ID" value="CDS:HanXRQr2_Chr06g0266751.1"/>
    <property type="gene ID" value="HanXRQr2_Chr06g0266751"/>
</dbReference>
<evidence type="ECO:0000313" key="3">
    <source>
        <dbReference type="Proteomes" id="UP000215914"/>
    </source>
</evidence>
<dbReference type="InParanoid" id="A0A251UJS3"/>
<dbReference type="EMBL" id="MNCJ02000321">
    <property type="protein sequence ID" value="KAF5803050.1"/>
    <property type="molecule type" value="Genomic_DNA"/>
</dbReference>
<keyword evidence="3" id="KW-1185">Reference proteome</keyword>
<reference evidence="1" key="3">
    <citation type="submission" date="2020-06" db="EMBL/GenBank/DDBJ databases">
        <title>Helianthus annuus Genome sequencing and assembly Release 2.</title>
        <authorList>
            <person name="Gouzy J."/>
            <person name="Langlade N."/>
            <person name="Munos S."/>
        </authorList>
    </citation>
    <scope>NUCLEOTIDE SEQUENCE</scope>
    <source>
        <tissue evidence="1">Leaves</tissue>
    </source>
</reference>
<sequence length="107" mass="11969">MTRPLKEKADSEATVEAWTLSRSRAIAARTGNWGSFSFHQGKMSKLSNSYSEVTNAKKSDAIYLPNSLLGVLPRARLALSLRKVLNKQIFKFLLRLVELPLEEAAFS</sequence>
<evidence type="ECO:0000313" key="2">
    <source>
        <dbReference type="EMBL" id="OTG23293.1"/>
    </source>
</evidence>
<proteinExistence type="predicted"/>
<evidence type="ECO:0000313" key="1">
    <source>
        <dbReference type="EMBL" id="KAF5803050.1"/>
    </source>
</evidence>
<name>A0A251UJS3_HELAN</name>
<reference evidence="1 3" key="1">
    <citation type="journal article" date="2017" name="Nature">
        <title>The sunflower genome provides insights into oil metabolism, flowering and Asterid evolution.</title>
        <authorList>
            <person name="Badouin H."/>
            <person name="Gouzy J."/>
            <person name="Grassa C.J."/>
            <person name="Murat F."/>
            <person name="Staton S.E."/>
            <person name="Cottret L."/>
            <person name="Lelandais-Briere C."/>
            <person name="Owens G.L."/>
            <person name="Carrere S."/>
            <person name="Mayjonade B."/>
            <person name="Legrand L."/>
            <person name="Gill N."/>
            <person name="Kane N.C."/>
            <person name="Bowers J.E."/>
            <person name="Hubner S."/>
            <person name="Bellec A."/>
            <person name="Berard A."/>
            <person name="Berges H."/>
            <person name="Blanchet N."/>
            <person name="Boniface M.C."/>
            <person name="Brunel D."/>
            <person name="Catrice O."/>
            <person name="Chaidir N."/>
            <person name="Claudel C."/>
            <person name="Donnadieu C."/>
            <person name="Faraut T."/>
            <person name="Fievet G."/>
            <person name="Helmstetter N."/>
            <person name="King M."/>
            <person name="Knapp S.J."/>
            <person name="Lai Z."/>
            <person name="Le Paslier M.C."/>
            <person name="Lippi Y."/>
            <person name="Lorenzon L."/>
            <person name="Mandel J.R."/>
            <person name="Marage G."/>
            <person name="Marchand G."/>
            <person name="Marquand E."/>
            <person name="Bret-Mestries E."/>
            <person name="Morien E."/>
            <person name="Nambeesan S."/>
            <person name="Nguyen T."/>
            <person name="Pegot-Espagnet P."/>
            <person name="Pouilly N."/>
            <person name="Raftis F."/>
            <person name="Sallet E."/>
            <person name="Schiex T."/>
            <person name="Thomas J."/>
            <person name="Vandecasteele C."/>
            <person name="Vares D."/>
            <person name="Vear F."/>
            <person name="Vautrin S."/>
            <person name="Crespi M."/>
            <person name="Mangin B."/>
            <person name="Burke J.M."/>
            <person name="Salse J."/>
            <person name="Munos S."/>
            <person name="Vincourt P."/>
            <person name="Rieseberg L.H."/>
            <person name="Langlade N.B."/>
        </authorList>
    </citation>
    <scope>NUCLEOTIDE SEQUENCE [LARGE SCALE GENOMIC DNA]</scope>
    <source>
        <strain evidence="3">cv. SF193</strain>
        <tissue evidence="1">Leaves</tissue>
    </source>
</reference>
<reference evidence="2" key="2">
    <citation type="submission" date="2017-02" db="EMBL/GenBank/DDBJ databases">
        <title>Sunflower complete genome.</title>
        <authorList>
            <person name="Langlade N."/>
            <person name="Munos S."/>
        </authorList>
    </citation>
    <scope>NUCLEOTIDE SEQUENCE [LARGE SCALE GENOMIC DNA]</scope>
    <source>
        <tissue evidence="2">Leaves</tissue>
    </source>
</reference>